<sequence length="52" mass="5566">MEDYCTPDHYATSDLTDFDRRPTVPGAAVQPGLRLSAAANRASASRINAMLA</sequence>
<accession>A0ABX7U4A4</accession>
<evidence type="ECO:0000313" key="1">
    <source>
        <dbReference type="EMBL" id="QTE01865.1"/>
    </source>
</evidence>
<gene>
    <name evidence="1" type="ORF">S1361_31330</name>
</gene>
<name>A0ABX7U4A4_STRCY</name>
<proteinExistence type="predicted"/>
<organism evidence="1 2">
    <name type="scientific">Streptomyces cyanogenus</name>
    <dbReference type="NCBI Taxonomy" id="80860"/>
    <lineage>
        <taxon>Bacteria</taxon>
        <taxon>Bacillati</taxon>
        <taxon>Actinomycetota</taxon>
        <taxon>Actinomycetes</taxon>
        <taxon>Kitasatosporales</taxon>
        <taxon>Streptomycetaceae</taxon>
        <taxon>Streptomyces</taxon>
    </lineage>
</organism>
<keyword evidence="2" id="KW-1185">Reference proteome</keyword>
<protein>
    <submittedName>
        <fullName evidence="1">Uncharacterized protein</fullName>
    </submittedName>
</protein>
<dbReference type="Proteomes" id="UP000663908">
    <property type="component" value="Chromosome"/>
</dbReference>
<dbReference type="EMBL" id="CP071839">
    <property type="protein sequence ID" value="QTE01865.1"/>
    <property type="molecule type" value="Genomic_DNA"/>
</dbReference>
<evidence type="ECO:0000313" key="2">
    <source>
        <dbReference type="Proteomes" id="UP000663908"/>
    </source>
</evidence>
<reference evidence="1 2" key="1">
    <citation type="submission" date="2021-03" db="EMBL/GenBank/DDBJ databases">
        <title>Complete genome sequence of Streptomyces cyanogenus S136, producer of anticancer angucycline landomycin A.</title>
        <authorList>
            <person name="Hrab P."/>
            <person name="Ruckert C."/>
            <person name="Busche T."/>
            <person name="Ostash I."/>
            <person name="Kalinowski J."/>
            <person name="Fedorenko V."/>
            <person name="Yushchuk O."/>
            <person name="Ostash B."/>
        </authorList>
    </citation>
    <scope>NUCLEOTIDE SEQUENCE [LARGE SCALE GENOMIC DNA]</scope>
    <source>
        <strain evidence="1 2">S136</strain>
    </source>
</reference>